<sequence length="62" mass="6734">MGARGDVIRAIVAGRQAGRRGDPVTACPYPPTSILRTPWIRGYAETRRPPPTVDDDQDVDAT</sequence>
<evidence type="ECO:0000256" key="2">
    <source>
        <dbReference type="ARBA" id="ARBA00022845"/>
    </source>
</evidence>
<organism evidence="4 5">
    <name type="scientific">Streptomyces phage Picard</name>
    <dbReference type="NCBI Taxonomy" id="1920311"/>
    <lineage>
        <taxon>Viruses</taxon>
        <taxon>Duplodnaviria</taxon>
        <taxon>Heunggongvirae</taxon>
        <taxon>Uroviricota</taxon>
        <taxon>Caudoviricetes</taxon>
        <taxon>Picardvirus</taxon>
        <taxon>Picardvirus picard</taxon>
    </lineage>
</organism>
<keyword evidence="5" id="KW-1185">Reference proteome</keyword>
<dbReference type="InterPro" id="IPR023200">
    <property type="entry name" value="RMF_sf"/>
</dbReference>
<proteinExistence type="predicted"/>
<keyword evidence="2" id="KW-0810">Translation regulation</keyword>
<keyword evidence="1" id="KW-0963">Cytoplasm</keyword>
<evidence type="ECO:0000313" key="5">
    <source>
        <dbReference type="Proteomes" id="UP000226324"/>
    </source>
</evidence>
<evidence type="ECO:0000256" key="1">
    <source>
        <dbReference type="ARBA" id="ARBA00022490"/>
    </source>
</evidence>
<gene>
    <name evidence="4" type="ORF">SEA_PICARD_5</name>
</gene>
<dbReference type="Pfam" id="PF04957">
    <property type="entry name" value="RMF"/>
    <property type="match status" value="1"/>
</dbReference>
<dbReference type="NCBIfam" id="NF041887">
    <property type="entry name" value="Rmf_like_phage"/>
    <property type="match status" value="1"/>
</dbReference>
<dbReference type="Gene3D" id="1.10.10.620">
    <property type="entry name" value="ribosome modulation factor like domain"/>
    <property type="match status" value="1"/>
</dbReference>
<dbReference type="NCBIfam" id="NF041886">
    <property type="entry name" value="Rmf_CrpP_fam"/>
    <property type="match status" value="1"/>
</dbReference>
<dbReference type="EMBL" id="KY092480">
    <property type="protein sequence ID" value="APD18537.1"/>
    <property type="molecule type" value="Genomic_DNA"/>
</dbReference>
<reference evidence="4 5" key="1">
    <citation type="submission" date="2016-11" db="EMBL/GenBank/DDBJ databases">
        <authorList>
            <person name="Adame A."/>
            <person name="Tommaney K.S."/>
            <person name="Leatherman A.T."/>
            <person name="Nguyen L.K."/>
            <person name="Nayek S."/>
            <person name="Bhuiyan S."/>
            <person name="Layton S.R."/>
            <person name="Donegan-Quick R."/>
            <person name="Schaff J."/>
            <person name="Hughes L.E."/>
            <person name="Garlena R.A."/>
            <person name="Russell D.A."/>
            <person name="Pope W.H."/>
            <person name="Jacobs-Sera D."/>
            <person name="Hendrix R.W."/>
            <person name="Hatfull G.F."/>
        </authorList>
    </citation>
    <scope>NUCLEOTIDE SEQUENCE [LARGE SCALE GENOMIC DNA]</scope>
</reference>
<dbReference type="Proteomes" id="UP000226324">
    <property type="component" value="Segment"/>
</dbReference>
<feature type="region of interest" description="Disordered" evidence="3">
    <location>
        <begin position="40"/>
        <end position="62"/>
    </location>
</feature>
<accession>A0A1J0MBY4</accession>
<evidence type="ECO:0000313" key="4">
    <source>
        <dbReference type="EMBL" id="APD18537.1"/>
    </source>
</evidence>
<feature type="compositionally biased region" description="Acidic residues" evidence="3">
    <location>
        <begin position="53"/>
        <end position="62"/>
    </location>
</feature>
<evidence type="ECO:0000256" key="3">
    <source>
        <dbReference type="SAM" id="MobiDB-lite"/>
    </source>
</evidence>
<name>A0A1J0MBY4_9CAUD</name>
<dbReference type="InterPro" id="IPR007040">
    <property type="entry name" value="Ribosome_modulation_factor"/>
</dbReference>
<protein>
    <submittedName>
        <fullName evidence="4">Uncharacterized protein</fullName>
    </submittedName>
</protein>